<evidence type="ECO:0000313" key="2">
    <source>
        <dbReference type="Proteomes" id="UP000799755"/>
    </source>
</evidence>
<organism evidence="1 2">
    <name type="scientific">Lindgomyces ingoldianus</name>
    <dbReference type="NCBI Taxonomy" id="673940"/>
    <lineage>
        <taxon>Eukaryota</taxon>
        <taxon>Fungi</taxon>
        <taxon>Dikarya</taxon>
        <taxon>Ascomycota</taxon>
        <taxon>Pezizomycotina</taxon>
        <taxon>Dothideomycetes</taxon>
        <taxon>Pleosporomycetidae</taxon>
        <taxon>Pleosporales</taxon>
        <taxon>Lindgomycetaceae</taxon>
        <taxon>Lindgomyces</taxon>
    </lineage>
</organism>
<dbReference type="Proteomes" id="UP000799755">
    <property type="component" value="Unassembled WGS sequence"/>
</dbReference>
<gene>
    <name evidence="1" type="ORF">BDR25DRAFT_342830</name>
</gene>
<reference evidence="1" key="1">
    <citation type="journal article" date="2020" name="Stud. Mycol.">
        <title>101 Dothideomycetes genomes: a test case for predicting lifestyles and emergence of pathogens.</title>
        <authorList>
            <person name="Haridas S."/>
            <person name="Albert R."/>
            <person name="Binder M."/>
            <person name="Bloem J."/>
            <person name="Labutti K."/>
            <person name="Salamov A."/>
            <person name="Andreopoulos B."/>
            <person name="Baker S."/>
            <person name="Barry K."/>
            <person name="Bills G."/>
            <person name="Bluhm B."/>
            <person name="Cannon C."/>
            <person name="Castanera R."/>
            <person name="Culley D."/>
            <person name="Daum C."/>
            <person name="Ezra D."/>
            <person name="Gonzalez J."/>
            <person name="Henrissat B."/>
            <person name="Kuo A."/>
            <person name="Liang C."/>
            <person name="Lipzen A."/>
            <person name="Lutzoni F."/>
            <person name="Magnuson J."/>
            <person name="Mondo S."/>
            <person name="Nolan M."/>
            <person name="Ohm R."/>
            <person name="Pangilinan J."/>
            <person name="Park H.-J."/>
            <person name="Ramirez L."/>
            <person name="Alfaro M."/>
            <person name="Sun H."/>
            <person name="Tritt A."/>
            <person name="Yoshinaga Y."/>
            <person name="Zwiers L.-H."/>
            <person name="Turgeon B."/>
            <person name="Goodwin S."/>
            <person name="Spatafora J."/>
            <person name="Crous P."/>
            <person name="Grigoriev I."/>
        </authorList>
    </citation>
    <scope>NUCLEOTIDE SEQUENCE</scope>
    <source>
        <strain evidence="1">ATCC 200398</strain>
    </source>
</reference>
<keyword evidence="2" id="KW-1185">Reference proteome</keyword>
<accession>A0ACB6QVK1</accession>
<comment type="caution">
    <text evidence="1">The sequence shown here is derived from an EMBL/GenBank/DDBJ whole genome shotgun (WGS) entry which is preliminary data.</text>
</comment>
<proteinExistence type="predicted"/>
<evidence type="ECO:0000313" key="1">
    <source>
        <dbReference type="EMBL" id="KAF2471064.1"/>
    </source>
</evidence>
<protein>
    <submittedName>
        <fullName evidence="1">Uncharacterized protein</fullName>
    </submittedName>
</protein>
<sequence length="732" mass="78599">MADALSRSLLPPQGGNSKTRGPPTGKRSTQKTPLLVFLFLALLIGCILLTVITLITSDQDTVPSWRIRPSIILAFISGLYSIILGGLFGVGVAVTWWRSIQHGTTLKRLHYIQAAASPKDFWGGFAAGSSARKVASAAFIVFVVKLAVGPISQRATRTRTQSVARNIDMNIHIAKQISDGYYGTWGGFNRVDIVQGMFLNLTMRTEPRKDYDCPSKGTCETRIPAAGLNYGCTSVSETLNLLDDKSVNSTLFSIDMNMSEEFGQPMLFLTMKYLSSVDGSCLGTLTTDSCSIIPATIWYPITIQNSTLTLNHNDLLSERAVVSNYTTEADKHTNNLTAPTGPLQGLYLGLGTILKAEAFLNKSDGMSAYTPSLKPLRSAQWPDLFFDTTINANDSTSPAYVRENCPLRWFSPRDSIIQSFFEFSFRSAYDLGGNADEHYQNFTAIFRSSELWFSTDYGWLAATVVTMVLGNAAAMSLLWGWWDLDRYVSLSSLETGRAFGAPILLSAGPEKESKAIIDEIGNERVAHDGDELVWNGTVYASGRWEGGTVPTVRGRMGGRTSGDTEGSFRNSLRELEGESPNRHSFGNVRGHWRGMSSVSHGGSGSSSASFEHSLGVSTRKWFGGPEGGGTVKHTRQRSGSGSGPGTPMLPLSLTPASGIGAEPSSRGSAVGNESSQLPPIKSSGGLQIPPLNVGVGTRRGSAGEGSGTGSGASSGKRPLSLIVERNSQSPQD</sequence>
<dbReference type="EMBL" id="MU003506">
    <property type="protein sequence ID" value="KAF2471064.1"/>
    <property type="molecule type" value="Genomic_DNA"/>
</dbReference>
<name>A0ACB6QVK1_9PLEO</name>